<protein>
    <submittedName>
        <fullName evidence="1">Uncharacterized protein</fullName>
    </submittedName>
</protein>
<accession>A0A4Y5Z494</accession>
<gene>
    <name evidence="1" type="ORF">FIV34_13065</name>
</gene>
<dbReference type="RefSeq" id="WP_139983452.1">
    <property type="nucleotide sequence ID" value="NZ_CP041046.1"/>
</dbReference>
<evidence type="ECO:0000313" key="1">
    <source>
        <dbReference type="EMBL" id="QDE40081.1"/>
    </source>
</evidence>
<organism evidence="1 2">
    <name type="scientific">Luteibacter pinisoli</name>
    <dbReference type="NCBI Taxonomy" id="2589080"/>
    <lineage>
        <taxon>Bacteria</taxon>
        <taxon>Pseudomonadati</taxon>
        <taxon>Pseudomonadota</taxon>
        <taxon>Gammaproteobacteria</taxon>
        <taxon>Lysobacterales</taxon>
        <taxon>Rhodanobacteraceae</taxon>
        <taxon>Luteibacter</taxon>
    </lineage>
</organism>
<evidence type="ECO:0000313" key="2">
    <source>
        <dbReference type="Proteomes" id="UP000316093"/>
    </source>
</evidence>
<sequence>MEEKKKNILHVRPPNFTAGVATGIAITGPTDDGFVHLHFFRETQRITHDDVPTRSPAPNEFEFAWARAEPQIHPQREELAVVSVPLGRLQLMANALGRAAQFVESLQEPPVRGPNKVA</sequence>
<dbReference type="EMBL" id="CP041046">
    <property type="protein sequence ID" value="QDE40081.1"/>
    <property type="molecule type" value="Genomic_DNA"/>
</dbReference>
<dbReference type="AlphaFoldDB" id="A0A4Y5Z494"/>
<proteinExistence type="predicted"/>
<reference evidence="1 2" key="1">
    <citation type="submission" date="2019-06" db="EMBL/GenBank/DDBJ databases">
        <title>A complete genome sequence for Luteibacter pinisoli MAH-14.</title>
        <authorList>
            <person name="Baltrus D.A."/>
        </authorList>
    </citation>
    <scope>NUCLEOTIDE SEQUENCE [LARGE SCALE GENOMIC DNA]</scope>
    <source>
        <strain evidence="1 2">MAH-14</strain>
    </source>
</reference>
<name>A0A4Y5Z494_9GAMM</name>
<keyword evidence="2" id="KW-1185">Reference proteome</keyword>
<dbReference type="Proteomes" id="UP000316093">
    <property type="component" value="Chromosome"/>
</dbReference>
<dbReference type="KEGG" id="lpy:FIV34_13065"/>
<dbReference type="OrthoDB" id="5953962at2"/>